<evidence type="ECO:0000256" key="5">
    <source>
        <dbReference type="SAM" id="Phobius"/>
    </source>
</evidence>
<dbReference type="PANTHER" id="PTHR48021">
    <property type="match status" value="1"/>
</dbReference>
<evidence type="ECO:0000313" key="6">
    <source>
        <dbReference type="EMBL" id="KOB72031.1"/>
    </source>
</evidence>
<name>A0A0L7L9U5_OPEBR</name>
<evidence type="ECO:0000256" key="4">
    <source>
        <dbReference type="ARBA" id="ARBA00023136"/>
    </source>
</evidence>
<evidence type="ECO:0000313" key="7">
    <source>
        <dbReference type="Proteomes" id="UP000037510"/>
    </source>
</evidence>
<dbReference type="EMBL" id="JTDY01002133">
    <property type="protein sequence ID" value="KOB72031.1"/>
    <property type="molecule type" value="Genomic_DNA"/>
</dbReference>
<dbReference type="GO" id="GO:0022857">
    <property type="term" value="F:transmembrane transporter activity"/>
    <property type="evidence" value="ECO:0007669"/>
    <property type="project" value="InterPro"/>
</dbReference>
<dbReference type="PROSITE" id="PS00217">
    <property type="entry name" value="SUGAR_TRANSPORT_2"/>
    <property type="match status" value="1"/>
</dbReference>
<dbReference type="InterPro" id="IPR050549">
    <property type="entry name" value="MFS_Trehalose_Transporter"/>
</dbReference>
<comment type="subcellular location">
    <subcellularLocation>
        <location evidence="1">Membrane</location>
        <topology evidence="1">Multi-pass membrane protein</topology>
    </subcellularLocation>
</comment>
<dbReference type="PANTHER" id="PTHR48021:SF1">
    <property type="entry name" value="GH07001P-RELATED"/>
    <property type="match status" value="1"/>
</dbReference>
<feature type="transmembrane region" description="Helical" evidence="5">
    <location>
        <begin position="200"/>
        <end position="220"/>
    </location>
</feature>
<keyword evidence="7" id="KW-1185">Reference proteome</keyword>
<feature type="transmembrane region" description="Helical" evidence="5">
    <location>
        <begin position="232"/>
        <end position="249"/>
    </location>
</feature>
<dbReference type="Proteomes" id="UP000037510">
    <property type="component" value="Unassembled WGS sequence"/>
</dbReference>
<evidence type="ECO:0000256" key="3">
    <source>
        <dbReference type="ARBA" id="ARBA00022989"/>
    </source>
</evidence>
<sequence length="310" mass="35029">MKALWTVARAGNLADFPKDHAHKLQLLTLVWTPLYFLSQPYSPPVKTYTKYKSSLLRVFFSQPLTIRDILLLFLKGWQLLSDHSGQGIETSLGEPFEDAFVIDNMTIMWYQTAMLVAAAASAPVFGFVSQRFGRKVGTHKSLPYTYILIGISSGGVFTILLPYIREITSMRSRGFCLTMTTVMMVAGYQLRAVVREWYDPMAFLVLGLVAVQLMLVMCIVESPSYLVMVGKTEVCTPILAALFTYSQLLKLLHAHTFKYLEEYVGIHTMLYIFAGINLYGGVYALFVVPNIRNKNLKQIEKQVKRIPLPA</sequence>
<dbReference type="Gene3D" id="1.20.1250.20">
    <property type="entry name" value="MFS general substrate transporter like domains"/>
    <property type="match status" value="1"/>
</dbReference>
<keyword evidence="3 5" id="KW-1133">Transmembrane helix</keyword>
<dbReference type="GO" id="GO:0016020">
    <property type="term" value="C:membrane"/>
    <property type="evidence" value="ECO:0007669"/>
    <property type="project" value="UniProtKB-SubCell"/>
</dbReference>
<feature type="transmembrane region" description="Helical" evidence="5">
    <location>
        <begin position="144"/>
        <end position="163"/>
    </location>
</feature>
<dbReference type="SUPFAM" id="SSF103473">
    <property type="entry name" value="MFS general substrate transporter"/>
    <property type="match status" value="1"/>
</dbReference>
<protein>
    <submittedName>
        <fullName evidence="6">Facilitated trehalose transporter Tret1</fullName>
    </submittedName>
</protein>
<dbReference type="AlphaFoldDB" id="A0A0L7L9U5"/>
<keyword evidence="2 5" id="KW-0812">Transmembrane</keyword>
<accession>A0A0L7L9U5</accession>
<keyword evidence="4 5" id="KW-0472">Membrane</keyword>
<organism evidence="6 7">
    <name type="scientific">Operophtera brumata</name>
    <name type="common">Winter moth</name>
    <name type="synonym">Phalaena brumata</name>
    <dbReference type="NCBI Taxonomy" id="104452"/>
    <lineage>
        <taxon>Eukaryota</taxon>
        <taxon>Metazoa</taxon>
        <taxon>Ecdysozoa</taxon>
        <taxon>Arthropoda</taxon>
        <taxon>Hexapoda</taxon>
        <taxon>Insecta</taxon>
        <taxon>Pterygota</taxon>
        <taxon>Neoptera</taxon>
        <taxon>Endopterygota</taxon>
        <taxon>Lepidoptera</taxon>
        <taxon>Glossata</taxon>
        <taxon>Ditrysia</taxon>
        <taxon>Geometroidea</taxon>
        <taxon>Geometridae</taxon>
        <taxon>Larentiinae</taxon>
        <taxon>Operophtera</taxon>
    </lineage>
</organism>
<dbReference type="InterPro" id="IPR036259">
    <property type="entry name" value="MFS_trans_sf"/>
</dbReference>
<dbReference type="InterPro" id="IPR005829">
    <property type="entry name" value="Sugar_transporter_CS"/>
</dbReference>
<reference evidence="6 7" key="1">
    <citation type="journal article" date="2015" name="Genome Biol. Evol.">
        <title>The genome of winter moth (Operophtera brumata) provides a genomic perspective on sexual dimorphism and phenology.</title>
        <authorList>
            <person name="Derks M.F."/>
            <person name="Smit S."/>
            <person name="Salis L."/>
            <person name="Schijlen E."/>
            <person name="Bossers A."/>
            <person name="Mateman C."/>
            <person name="Pijl A.S."/>
            <person name="de Ridder D."/>
            <person name="Groenen M.A."/>
            <person name="Visser M.E."/>
            <person name="Megens H.J."/>
        </authorList>
    </citation>
    <scope>NUCLEOTIDE SEQUENCE [LARGE SCALE GENOMIC DNA]</scope>
    <source>
        <strain evidence="6">WM2013NL</strain>
        <tissue evidence="6">Head and thorax</tissue>
    </source>
</reference>
<feature type="transmembrane region" description="Helical" evidence="5">
    <location>
        <begin position="269"/>
        <end position="288"/>
    </location>
</feature>
<feature type="transmembrane region" description="Helical" evidence="5">
    <location>
        <begin position="113"/>
        <end position="132"/>
    </location>
</feature>
<evidence type="ECO:0000256" key="1">
    <source>
        <dbReference type="ARBA" id="ARBA00004141"/>
    </source>
</evidence>
<evidence type="ECO:0000256" key="2">
    <source>
        <dbReference type="ARBA" id="ARBA00022692"/>
    </source>
</evidence>
<proteinExistence type="predicted"/>
<comment type="caution">
    <text evidence="6">The sequence shown here is derived from an EMBL/GenBank/DDBJ whole genome shotgun (WGS) entry which is preliminary data.</text>
</comment>
<gene>
    <name evidence="6" type="ORF">OBRU01_13582</name>
</gene>